<dbReference type="Gene3D" id="2.70.98.30">
    <property type="entry name" value="Golgi alpha-mannosidase II, domain 4"/>
    <property type="match status" value="2"/>
</dbReference>
<dbReference type="Pfam" id="PF09261">
    <property type="entry name" value="Alpha-mann_mid"/>
    <property type="match status" value="1"/>
</dbReference>
<name>A0ABY6Q1I8_9ACTN</name>
<feature type="domain" description="Glycoside hydrolase family 38 central" evidence="5">
    <location>
        <begin position="397"/>
        <end position="467"/>
    </location>
</feature>
<dbReference type="SUPFAM" id="SSF88688">
    <property type="entry name" value="Families 57/38 glycoside transferase middle domain"/>
    <property type="match status" value="1"/>
</dbReference>
<dbReference type="PANTHER" id="PTHR46017">
    <property type="entry name" value="ALPHA-MANNOSIDASE 2C1"/>
    <property type="match status" value="1"/>
</dbReference>
<dbReference type="PANTHER" id="PTHR46017:SF1">
    <property type="entry name" value="ALPHA-MANNOSIDASE 2C1"/>
    <property type="match status" value="1"/>
</dbReference>
<keyword evidence="4" id="KW-0326">Glycosidase</keyword>
<dbReference type="Proteomes" id="UP001164963">
    <property type="component" value="Chromosome"/>
</dbReference>
<evidence type="ECO:0000256" key="4">
    <source>
        <dbReference type="ARBA" id="ARBA00023295"/>
    </source>
</evidence>
<reference evidence="6" key="1">
    <citation type="journal article" date="2022" name="Front. Microbiol.">
        <title>Mirubactin C rescues the lethal effect of cell wall biosynthesis mutations in Bacillus subtilis.</title>
        <authorList>
            <person name="Kepplinger B."/>
            <person name="Wen X."/>
            <person name="Tyler A.R."/>
            <person name="Kim B.Y."/>
            <person name="Brown J."/>
            <person name="Banks P."/>
            <person name="Dashti Y."/>
            <person name="Mackenzie E.S."/>
            <person name="Wills C."/>
            <person name="Kawai Y."/>
            <person name="Waldron K.J."/>
            <person name="Allenby N.E.E."/>
            <person name="Wu L.J."/>
            <person name="Hall M.J."/>
            <person name="Errington J."/>
        </authorList>
    </citation>
    <scope>NUCLEOTIDE SEQUENCE</scope>
    <source>
        <strain evidence="6">MDA8-470</strain>
    </source>
</reference>
<dbReference type="InterPro" id="IPR015341">
    <property type="entry name" value="Glyco_hydro_38_cen"/>
</dbReference>
<sequence>MTLTNRGAASVREGEPVTVRIEGAGVTTPRPVVVTLRPGEERVLDVPVAVGPGTEEGTRLAVTVSAEAAGRRREVAAELVAAAPGWTMFMVPHFHYDPFWWNTQAGYLSEWDAQPAEAQKLRKPHQAAAFDLVRAHLDFARRDPDYKFVLAEFDYLKPYWDVRPEDRADLRRFIAEGRIELVGGMYNEPNTNLTSLEATIRNIAHGVRFQRGLIGGEPRTGWMLDVFGHDPAFPSLMADAGLTELAFARGPFHQWGPQVTGGDDTGMQFASEIEWIGPDGTGLPACYLAHHYPAGWRLNEVDTLAEAEEEAYHQFRTLKRVASTRNVLLPVGYNHVAPGRWTTEIHRHWNERYVWPRFVVALPGEFFARVREDADRDRIAFTPQSRDMNPVYPGKDVSYIDIKQAQRAAETAVLDAEKLSTLATVLGAPYPEGAIDTAWRQLFFGAHHDGITGVTSDQVYLDLAAGWREAYELGAGARDKALDYLAGRTDTRGAGRPLLVVNTQSWERTDLATVTLDLPEDGPAGVRVLDGEGREVPAVATGVSRHPGGALATATLSFVAEAVPATGHRVFRLVDAAAPAEEGWRRTEGHRAENDAFLVEADPARGGALTRVLDKRTGKELLRPGEAAGPVLDDEYPDHPAFGKGPWHIVPTGHRRTPSEAPAEVHVETSPAGLRLVSACRIGDLRITTEVTLLHGLDRLEFRTRVDGATGQDRLLRVRFPLDIAGARPVYEVGNAVIGRTFGSSRLDVAEHPYALDSPAYNWAGLSSAARVVIENHGVPVATQAIGVAEVVAHHGRGEDRDAAVRALVAALAQQGVTATTSRPDGSRYGSLDVDSNLPDVRLSIGGPAENAFTARVLAAAGDWYTARLDALLKEHGTACLWVPATRSRTEMWAPGTDLRGARDLPVLVVAGHDGPALAGAVTDLAAGLSGAEIRIEQPGAPDAVPADEVLEDHSAAVLHRGTPGVVVEPDGTLCLSLLRACSGWPAGTWIEPPQRTAPDGSSFALQHWSHTFEYALVSGAGDWRDAGFVRAGHAYNSRLLTRLTDAHDGELPASASLLRAEPDNVVVTALKPRHGEPGAGITLRCYETHGRATRARVHSFVPLHDGAEADLHEQPRAPLDTADGTLRLALGPAATVTATAVPDAPAPQPTGPGTGPEQPVYARYWLHNKGAAPLGHQPAAVYVEPRDVDLAGPVSVRVTVSAVGRASGTVELAVPPGVTASAPDDLCFDLDDDHRCFDVLLRPEEGAPPGIRHLTARLAGEGCPPVEDVATVRLGATGGEGRLTVETVTPELVVDAGGDGELRVRLTNHSLDEVRGEAQLITPYGTWEFAGPWTRTFALGPGARTVLAYPVRVPHGTDPAASWALVKVMAYGDIHYTPTVPLTIRAHEPARPSNHEPLSTGA</sequence>
<dbReference type="InterPro" id="IPR011330">
    <property type="entry name" value="Glyco_hydro/deAcase_b/a-brl"/>
</dbReference>
<evidence type="ECO:0000256" key="2">
    <source>
        <dbReference type="ARBA" id="ARBA00022723"/>
    </source>
</evidence>
<keyword evidence="2" id="KW-0479">Metal-binding</keyword>
<evidence type="ECO:0000256" key="1">
    <source>
        <dbReference type="ARBA" id="ARBA00009792"/>
    </source>
</evidence>
<gene>
    <name evidence="6" type="ORF">NEH16_32025</name>
</gene>
<evidence type="ECO:0000256" key="3">
    <source>
        <dbReference type="ARBA" id="ARBA00022801"/>
    </source>
</evidence>
<keyword evidence="7" id="KW-1185">Reference proteome</keyword>
<dbReference type="Pfam" id="PF17677">
    <property type="entry name" value="Glyco_hydro38C2"/>
    <property type="match status" value="1"/>
</dbReference>
<dbReference type="InterPro" id="IPR027291">
    <property type="entry name" value="Glyco_hydro_38_N_sf"/>
</dbReference>
<dbReference type="GO" id="GO:0016787">
    <property type="term" value="F:hydrolase activity"/>
    <property type="evidence" value="ECO:0007669"/>
    <property type="project" value="UniProtKB-KW"/>
</dbReference>
<dbReference type="InterPro" id="IPR041147">
    <property type="entry name" value="GH38_C"/>
</dbReference>
<dbReference type="CDD" id="cd10786">
    <property type="entry name" value="GH38N_AMII_like"/>
    <property type="match status" value="1"/>
</dbReference>
<dbReference type="SUPFAM" id="SSF88713">
    <property type="entry name" value="Glycoside hydrolase/deacetylase"/>
    <property type="match status" value="1"/>
</dbReference>
<evidence type="ECO:0000313" key="7">
    <source>
        <dbReference type="Proteomes" id="UP001164963"/>
    </source>
</evidence>
<evidence type="ECO:0000259" key="5">
    <source>
        <dbReference type="SMART" id="SM00872"/>
    </source>
</evidence>
<dbReference type="InterPro" id="IPR037094">
    <property type="entry name" value="Glyco_hydro_38_cen_sf"/>
</dbReference>
<dbReference type="Gene3D" id="1.20.1270.50">
    <property type="entry name" value="Glycoside hydrolase family 38, central domain"/>
    <property type="match status" value="1"/>
</dbReference>
<keyword evidence="3 6" id="KW-0378">Hydrolase</keyword>
<dbReference type="EMBL" id="CP098740">
    <property type="protein sequence ID" value="UZK58094.1"/>
    <property type="molecule type" value="Genomic_DNA"/>
</dbReference>
<accession>A0ABY6Q1I8</accession>
<proteinExistence type="inferred from homology"/>
<dbReference type="SMART" id="SM00872">
    <property type="entry name" value="Alpha-mann_mid"/>
    <property type="match status" value="1"/>
</dbReference>
<dbReference type="InterPro" id="IPR011682">
    <property type="entry name" value="Glyco_hydro_38_C"/>
</dbReference>
<evidence type="ECO:0000313" key="6">
    <source>
        <dbReference type="EMBL" id="UZK58094.1"/>
    </source>
</evidence>
<dbReference type="SUPFAM" id="SSF74650">
    <property type="entry name" value="Galactose mutarotase-like"/>
    <property type="match status" value="2"/>
</dbReference>
<dbReference type="RefSeq" id="WP_265546629.1">
    <property type="nucleotide sequence ID" value="NZ_CP098740.1"/>
</dbReference>
<dbReference type="InterPro" id="IPR011013">
    <property type="entry name" value="Gal_mutarotase_sf_dom"/>
</dbReference>
<dbReference type="InterPro" id="IPR028995">
    <property type="entry name" value="Glyco_hydro_57/38_cen_sf"/>
</dbReference>
<dbReference type="Gene3D" id="3.20.110.10">
    <property type="entry name" value="Glycoside hydrolase 38, N terminal domain"/>
    <property type="match status" value="1"/>
</dbReference>
<dbReference type="Pfam" id="PF07748">
    <property type="entry name" value="Glyco_hydro_38C"/>
    <property type="match status" value="1"/>
</dbReference>
<comment type="similarity">
    <text evidence="1">Belongs to the glycosyl hydrolase 38 family.</text>
</comment>
<dbReference type="Pfam" id="PF01074">
    <property type="entry name" value="Glyco_hydro_38N"/>
    <property type="match status" value="1"/>
</dbReference>
<protein>
    <submittedName>
        <fullName evidence="6">Glycoside hydrolase</fullName>
    </submittedName>
</protein>
<dbReference type="InterPro" id="IPR000602">
    <property type="entry name" value="Glyco_hydro_38_N"/>
</dbReference>
<organism evidence="6 7">
    <name type="scientific">Streptomyces drozdowiczii</name>
    <dbReference type="NCBI Taxonomy" id="202862"/>
    <lineage>
        <taxon>Bacteria</taxon>
        <taxon>Bacillati</taxon>
        <taxon>Actinomycetota</taxon>
        <taxon>Actinomycetes</taxon>
        <taxon>Kitasatosporales</taxon>
        <taxon>Streptomycetaceae</taxon>
        <taxon>Streptomyces</taxon>
    </lineage>
</organism>